<feature type="compositionally biased region" description="Basic and acidic residues" evidence="1">
    <location>
        <begin position="240"/>
        <end position="259"/>
    </location>
</feature>
<dbReference type="InterPro" id="IPR052179">
    <property type="entry name" value="DD-CPase-like"/>
</dbReference>
<reference evidence="3 4" key="1">
    <citation type="submission" date="2018-04" db="EMBL/GenBank/DDBJ databases">
        <title>Genomic Encyclopedia of Archaeal and Bacterial Type Strains, Phase II (KMG-II): from individual species to whole genera.</title>
        <authorList>
            <person name="Goeker M."/>
        </authorList>
    </citation>
    <scope>NUCLEOTIDE SEQUENCE [LARGE SCALE GENOMIC DNA]</scope>
    <source>
        <strain evidence="3 4">DSM 45787</strain>
    </source>
</reference>
<evidence type="ECO:0000256" key="1">
    <source>
        <dbReference type="SAM" id="MobiDB-lite"/>
    </source>
</evidence>
<dbReference type="Gene3D" id="3.30.1380.10">
    <property type="match status" value="1"/>
</dbReference>
<feature type="domain" description="D-alanyl-D-alanine carboxypeptidase-like core" evidence="2">
    <location>
        <begin position="311"/>
        <end position="439"/>
    </location>
</feature>
<organism evidence="3 4">
    <name type="scientific">Melghirimyces profundicolus</name>
    <dbReference type="NCBI Taxonomy" id="1242148"/>
    <lineage>
        <taxon>Bacteria</taxon>
        <taxon>Bacillati</taxon>
        <taxon>Bacillota</taxon>
        <taxon>Bacilli</taxon>
        <taxon>Bacillales</taxon>
        <taxon>Thermoactinomycetaceae</taxon>
        <taxon>Melghirimyces</taxon>
    </lineage>
</organism>
<name>A0A2T6C9J5_9BACL</name>
<feature type="region of interest" description="Disordered" evidence="1">
    <location>
        <begin position="240"/>
        <end position="271"/>
    </location>
</feature>
<dbReference type="Proteomes" id="UP000244240">
    <property type="component" value="Unassembled WGS sequence"/>
</dbReference>
<dbReference type="PANTHER" id="PTHR34385:SF1">
    <property type="entry name" value="PEPTIDOGLYCAN L-ALANYL-D-GLUTAMATE ENDOPEPTIDASE CWLK"/>
    <property type="match status" value="1"/>
</dbReference>
<accession>A0A2T6C9J5</accession>
<dbReference type="GO" id="GO:0004180">
    <property type="term" value="F:carboxypeptidase activity"/>
    <property type="evidence" value="ECO:0007669"/>
    <property type="project" value="UniProtKB-KW"/>
</dbReference>
<evidence type="ECO:0000313" key="4">
    <source>
        <dbReference type="Proteomes" id="UP000244240"/>
    </source>
</evidence>
<dbReference type="SUPFAM" id="SSF55166">
    <property type="entry name" value="Hedgehog/DD-peptidase"/>
    <property type="match status" value="1"/>
</dbReference>
<keyword evidence="3" id="KW-0121">Carboxypeptidase</keyword>
<dbReference type="InterPro" id="IPR058193">
    <property type="entry name" value="VanY/YodJ_core_dom"/>
</dbReference>
<proteinExistence type="predicted"/>
<comment type="caution">
    <text evidence="3">The sequence shown here is derived from an EMBL/GenBank/DDBJ whole genome shotgun (WGS) entry which is preliminary data.</text>
</comment>
<keyword evidence="3" id="KW-0645">Protease</keyword>
<feature type="region of interest" description="Disordered" evidence="1">
    <location>
        <begin position="71"/>
        <end position="93"/>
    </location>
</feature>
<dbReference type="InterPro" id="IPR003709">
    <property type="entry name" value="VanY-like_core_dom"/>
</dbReference>
<dbReference type="GO" id="GO:0006508">
    <property type="term" value="P:proteolysis"/>
    <property type="evidence" value="ECO:0007669"/>
    <property type="project" value="InterPro"/>
</dbReference>
<sequence>MKKGRLKAAFFVKGLPPETSEKPLPEKDMFIYNQTRIHIRRDIMKIYQKMTPLTLLCFTVLLLASCSDEEKKQPTAEADRPEKPAMAPGVKPEEFLEAFNRSQSDSRKIKDDILEGLEFKDGVAKTQGAFGDKGRLYLAVNEEDHRLVAVKLSGTMEMKRELAASLLRAFHPEGEEEALSKHLDELKVDSDEKELNTRSEWDSIQSSHHRTEPGWALILSRADRKKAVYDNKVYVPQKKTVEKKKEEKKPEKEEPENKRSSSGNGGVTVVSNPSSVTVLVNKTHKLPDGYIPPDLYIPDVRFPYEENLPKKKMRGVAAEALERLFAAADKQGITLYAQSGYRSYERQEAIFAYKSSQMGEEKASQISARPGHSEHQTGLAMDITSRSVGFKLEQSFGRTKEGQWVARHAHEFGFIIRYPQGKEHITGYSYEPWHLRYVGPRVAAEIHRNNLTLEEYLD</sequence>
<feature type="compositionally biased region" description="Basic and acidic residues" evidence="1">
    <location>
        <begin position="71"/>
        <end position="83"/>
    </location>
</feature>
<keyword evidence="4" id="KW-1185">Reference proteome</keyword>
<dbReference type="InterPro" id="IPR009045">
    <property type="entry name" value="Zn_M74/Hedgehog-like"/>
</dbReference>
<protein>
    <submittedName>
        <fullName evidence="3">LAS superfamily LD-carboxypeptidase LdcB</fullName>
    </submittedName>
</protein>
<gene>
    <name evidence="3" type="ORF">C8P63_101209</name>
</gene>
<dbReference type="CDD" id="cd14852">
    <property type="entry name" value="LD-carboxypeptidase"/>
    <property type="match status" value="1"/>
</dbReference>
<evidence type="ECO:0000313" key="3">
    <source>
        <dbReference type="EMBL" id="PTX64987.1"/>
    </source>
</evidence>
<dbReference type="EMBL" id="QBKR01000001">
    <property type="protein sequence ID" value="PTX64987.1"/>
    <property type="molecule type" value="Genomic_DNA"/>
</dbReference>
<dbReference type="PANTHER" id="PTHR34385">
    <property type="entry name" value="D-ALANYL-D-ALANINE CARBOXYPEPTIDASE"/>
    <property type="match status" value="1"/>
</dbReference>
<dbReference type="AlphaFoldDB" id="A0A2T6C9J5"/>
<evidence type="ECO:0000259" key="2">
    <source>
        <dbReference type="Pfam" id="PF02557"/>
    </source>
</evidence>
<dbReference type="Pfam" id="PF02557">
    <property type="entry name" value="VanY"/>
    <property type="match status" value="1"/>
</dbReference>
<keyword evidence="3" id="KW-0378">Hydrolase</keyword>